<proteinExistence type="predicted"/>
<dbReference type="SMART" id="SM00382">
    <property type="entry name" value="AAA"/>
    <property type="match status" value="1"/>
</dbReference>
<protein>
    <submittedName>
        <fullName evidence="5">ABC transporter ATP-binding protein</fullName>
    </submittedName>
</protein>
<dbReference type="Gene3D" id="3.40.50.300">
    <property type="entry name" value="P-loop containing nucleotide triphosphate hydrolases"/>
    <property type="match status" value="1"/>
</dbReference>
<evidence type="ECO:0000256" key="3">
    <source>
        <dbReference type="ARBA" id="ARBA00022840"/>
    </source>
</evidence>
<sequence length="287" mass="31443">MSNSVIKADNIIKKYGRNYALVGVSVEIEKGRIYGLLGRNGAGKSTLMNIITNRVFATSGRCTLDGEDLLENDKALNRIYAMSESVTMPAGLTFKQAVNITADFYGGFDKDYAYSLAEKFKLDPKKRLSALSTGYLTVSKLILTLASGADFLFFDEPVLGLDANHRDLFYRLLVERFAETQCGVVISTHLIEECENLVEDVIIIDKGKVLAAGKTEDILTDGYSVTGAKSLVCAYCQNKEVLCMKNIGTISSAYLKGTPENVPEGLEISRPDLQQVFINLTGEEGEQ</sequence>
<dbReference type="PROSITE" id="PS50893">
    <property type="entry name" value="ABC_TRANSPORTER_2"/>
    <property type="match status" value="1"/>
</dbReference>
<dbReference type="SUPFAM" id="SSF52540">
    <property type="entry name" value="P-loop containing nucleoside triphosphate hydrolases"/>
    <property type="match status" value="1"/>
</dbReference>
<dbReference type="CDD" id="cd03230">
    <property type="entry name" value="ABC_DR_subfamily_A"/>
    <property type="match status" value="1"/>
</dbReference>
<evidence type="ECO:0000313" key="5">
    <source>
        <dbReference type="EMBL" id="MCU6705427.1"/>
    </source>
</evidence>
<dbReference type="InterPro" id="IPR027417">
    <property type="entry name" value="P-loop_NTPase"/>
</dbReference>
<dbReference type="EMBL" id="JAOQJZ010000004">
    <property type="protein sequence ID" value="MCU6705427.1"/>
    <property type="molecule type" value="Genomic_DNA"/>
</dbReference>
<dbReference type="GO" id="GO:0016887">
    <property type="term" value="F:ATP hydrolysis activity"/>
    <property type="evidence" value="ECO:0007669"/>
    <property type="project" value="InterPro"/>
</dbReference>
<reference evidence="5 6" key="1">
    <citation type="journal article" date="2021" name="ISME Commun">
        <title>Automated analysis of genomic sequences facilitates high-throughput and comprehensive description of bacteria.</title>
        <authorList>
            <person name="Hitch T.C.A."/>
        </authorList>
    </citation>
    <scope>NUCLEOTIDE SEQUENCE [LARGE SCALE GENOMIC DNA]</scope>
    <source>
        <strain evidence="5 6">Sanger_31</strain>
    </source>
</reference>
<dbReference type="AlphaFoldDB" id="A0AAE3IHJ8"/>
<organism evidence="5 6">
    <name type="scientific">Hominimerdicola aceti</name>
    <dbReference type="NCBI Taxonomy" id="2981726"/>
    <lineage>
        <taxon>Bacteria</taxon>
        <taxon>Bacillati</taxon>
        <taxon>Bacillota</taxon>
        <taxon>Clostridia</taxon>
        <taxon>Eubacteriales</taxon>
        <taxon>Oscillospiraceae</taxon>
        <taxon>Hominimerdicola</taxon>
    </lineage>
</organism>
<dbReference type="InterPro" id="IPR003439">
    <property type="entry name" value="ABC_transporter-like_ATP-bd"/>
</dbReference>
<dbReference type="PANTHER" id="PTHR42939">
    <property type="entry name" value="ABC TRANSPORTER ATP-BINDING PROTEIN ALBC-RELATED"/>
    <property type="match status" value="1"/>
</dbReference>
<accession>A0AAE3IHJ8</accession>
<evidence type="ECO:0000259" key="4">
    <source>
        <dbReference type="PROSITE" id="PS50893"/>
    </source>
</evidence>
<dbReference type="GO" id="GO:0005524">
    <property type="term" value="F:ATP binding"/>
    <property type="evidence" value="ECO:0007669"/>
    <property type="project" value="UniProtKB-KW"/>
</dbReference>
<dbReference type="Pfam" id="PF00005">
    <property type="entry name" value="ABC_tran"/>
    <property type="match status" value="1"/>
</dbReference>
<evidence type="ECO:0000313" key="6">
    <source>
        <dbReference type="Proteomes" id="UP001208131"/>
    </source>
</evidence>
<keyword evidence="1" id="KW-0813">Transport</keyword>
<keyword evidence="2" id="KW-0547">Nucleotide-binding</keyword>
<evidence type="ECO:0000256" key="1">
    <source>
        <dbReference type="ARBA" id="ARBA00022448"/>
    </source>
</evidence>
<dbReference type="InterPro" id="IPR051782">
    <property type="entry name" value="ABC_Transporter_VariousFunc"/>
</dbReference>
<dbReference type="Proteomes" id="UP001208131">
    <property type="component" value="Unassembled WGS sequence"/>
</dbReference>
<dbReference type="PANTHER" id="PTHR42939:SF1">
    <property type="entry name" value="ABC TRANSPORTER ATP-BINDING PROTEIN ALBC-RELATED"/>
    <property type="match status" value="1"/>
</dbReference>
<gene>
    <name evidence="5" type="ORF">OCV57_05755</name>
</gene>
<evidence type="ECO:0000256" key="2">
    <source>
        <dbReference type="ARBA" id="ARBA00022741"/>
    </source>
</evidence>
<comment type="caution">
    <text evidence="5">The sequence shown here is derived from an EMBL/GenBank/DDBJ whole genome shotgun (WGS) entry which is preliminary data.</text>
</comment>
<name>A0AAE3IHJ8_9FIRM</name>
<dbReference type="InterPro" id="IPR003593">
    <property type="entry name" value="AAA+_ATPase"/>
</dbReference>
<dbReference type="RefSeq" id="WP_267300764.1">
    <property type="nucleotide sequence ID" value="NZ_JAOQJZ010000004.1"/>
</dbReference>
<feature type="domain" description="ABC transporter" evidence="4">
    <location>
        <begin position="6"/>
        <end position="231"/>
    </location>
</feature>
<keyword evidence="6" id="KW-1185">Reference proteome</keyword>
<keyword evidence="3 5" id="KW-0067">ATP-binding</keyword>